<dbReference type="Pfam" id="PF23922">
    <property type="entry name" value="DUF7261"/>
    <property type="match status" value="1"/>
</dbReference>
<dbReference type="AlphaFoldDB" id="A0A8U0HS60"/>
<dbReference type="GeneID" id="72186278"/>
<dbReference type="RefSeq" id="WP_248649646.1">
    <property type="nucleotide sequence ID" value="NZ_CP096659.1"/>
</dbReference>
<dbReference type="KEGG" id="halx:M0R89_13725"/>
<protein>
    <submittedName>
        <fullName evidence="2">Uncharacterized protein</fullName>
    </submittedName>
</protein>
<organism evidence="2 3">
    <name type="scientific">Halorussus limi</name>
    <dbReference type="NCBI Taxonomy" id="2938695"/>
    <lineage>
        <taxon>Archaea</taxon>
        <taxon>Methanobacteriati</taxon>
        <taxon>Methanobacteriota</taxon>
        <taxon>Stenosarchaea group</taxon>
        <taxon>Halobacteria</taxon>
        <taxon>Halobacteriales</taxon>
        <taxon>Haladaptataceae</taxon>
        <taxon>Halorussus</taxon>
    </lineage>
</organism>
<dbReference type="EMBL" id="CP096659">
    <property type="protein sequence ID" value="UPV73593.1"/>
    <property type="molecule type" value="Genomic_DNA"/>
</dbReference>
<name>A0A8U0HS60_9EURY</name>
<gene>
    <name evidence="2" type="ORF">M0R89_13725</name>
</gene>
<keyword evidence="1" id="KW-1133">Transmembrane helix</keyword>
<dbReference type="Proteomes" id="UP000830729">
    <property type="component" value="Chromosome"/>
</dbReference>
<keyword evidence="1" id="KW-0472">Membrane</keyword>
<accession>A0A8U0HS60</accession>
<keyword evidence="1" id="KW-0812">Transmembrane</keyword>
<reference evidence="2 3" key="1">
    <citation type="submission" date="2022-04" db="EMBL/GenBank/DDBJ databases">
        <title>Diverse halophilic archaea isolated from saline environments.</title>
        <authorList>
            <person name="Cui H.-L."/>
        </authorList>
    </citation>
    <scope>NUCLEOTIDE SEQUENCE [LARGE SCALE GENOMIC DNA]</scope>
    <source>
        <strain evidence="2 3">XZYJT49</strain>
    </source>
</reference>
<sequence>MADVRHRDRGGDAADDTNWWREDARRADPRRGGRDRRDRGQLILVTGLAIAVMLVALVLLLNTVIYTQNLATRGAEVEDDAAVSFRQEAIAGVGEVVDAENRAEYDTRAKVEANVTEGVERYDGLASRYRAERSTIADVNESSLAYTDGRILRQTNASRNFTSAGESSSWTLVEDAGAGGGPGVRGFALTVARENLSDAKSSAFTVTADGSSDDWEARIYDDGGAITVAVKNGSESNADPVCSVTKSEATVDLTSGTVGGVRCPALVWAKGVAAPYDVTFDNAADATGTYGVTVNTSAAGTDVQTANFAGPGATSSPRWAPAVYAAQFEIHFETPNVEFHTTVRSAPGEPR</sequence>
<feature type="transmembrane region" description="Helical" evidence="1">
    <location>
        <begin position="40"/>
        <end position="61"/>
    </location>
</feature>
<dbReference type="InterPro" id="IPR055685">
    <property type="entry name" value="DUF7261"/>
</dbReference>
<evidence type="ECO:0000313" key="2">
    <source>
        <dbReference type="EMBL" id="UPV73593.1"/>
    </source>
</evidence>
<proteinExistence type="predicted"/>
<evidence type="ECO:0000313" key="3">
    <source>
        <dbReference type="Proteomes" id="UP000830729"/>
    </source>
</evidence>
<keyword evidence="3" id="KW-1185">Reference proteome</keyword>
<evidence type="ECO:0000256" key="1">
    <source>
        <dbReference type="SAM" id="Phobius"/>
    </source>
</evidence>